<dbReference type="EMBL" id="CAJVPV010007078">
    <property type="protein sequence ID" value="CAG8614399.1"/>
    <property type="molecule type" value="Genomic_DNA"/>
</dbReference>
<evidence type="ECO:0000313" key="2">
    <source>
        <dbReference type="EMBL" id="CAG8614399.1"/>
    </source>
</evidence>
<feature type="compositionally biased region" description="Polar residues" evidence="1">
    <location>
        <begin position="50"/>
        <end position="63"/>
    </location>
</feature>
<evidence type="ECO:0000313" key="3">
    <source>
        <dbReference type="Proteomes" id="UP000789342"/>
    </source>
</evidence>
<dbReference type="Proteomes" id="UP000789342">
    <property type="component" value="Unassembled WGS sequence"/>
</dbReference>
<feature type="non-terminal residue" evidence="2">
    <location>
        <position position="1"/>
    </location>
</feature>
<organism evidence="2 3">
    <name type="scientific">Acaulospora morrowiae</name>
    <dbReference type="NCBI Taxonomy" id="94023"/>
    <lineage>
        <taxon>Eukaryota</taxon>
        <taxon>Fungi</taxon>
        <taxon>Fungi incertae sedis</taxon>
        <taxon>Mucoromycota</taxon>
        <taxon>Glomeromycotina</taxon>
        <taxon>Glomeromycetes</taxon>
        <taxon>Diversisporales</taxon>
        <taxon>Acaulosporaceae</taxon>
        <taxon>Acaulospora</taxon>
    </lineage>
</organism>
<protein>
    <submittedName>
        <fullName evidence="2">15939_t:CDS:1</fullName>
    </submittedName>
</protein>
<evidence type="ECO:0000256" key="1">
    <source>
        <dbReference type="SAM" id="MobiDB-lite"/>
    </source>
</evidence>
<sequence>NRLTVIRVLTSLSQNTYMPLKKMGAVRVFRKIVRKVKRAVSPKVMKEDSTASNQNSGNHTRGVNNNLLSEFEALNKSNRIDQWWLTEEERIMSELRKIGKTSN</sequence>
<gene>
    <name evidence="2" type="ORF">AMORRO_LOCUS8372</name>
</gene>
<feature type="region of interest" description="Disordered" evidence="1">
    <location>
        <begin position="40"/>
        <end position="63"/>
    </location>
</feature>
<dbReference type="OrthoDB" id="2388920at2759"/>
<reference evidence="2" key="1">
    <citation type="submission" date="2021-06" db="EMBL/GenBank/DDBJ databases">
        <authorList>
            <person name="Kallberg Y."/>
            <person name="Tangrot J."/>
            <person name="Rosling A."/>
        </authorList>
    </citation>
    <scope>NUCLEOTIDE SEQUENCE</scope>
    <source>
        <strain evidence="2">CL551</strain>
    </source>
</reference>
<comment type="caution">
    <text evidence="2">The sequence shown here is derived from an EMBL/GenBank/DDBJ whole genome shotgun (WGS) entry which is preliminary data.</text>
</comment>
<accession>A0A9N9CSH7</accession>
<proteinExistence type="predicted"/>
<dbReference type="AlphaFoldDB" id="A0A9N9CSH7"/>
<keyword evidence="3" id="KW-1185">Reference proteome</keyword>
<name>A0A9N9CSH7_9GLOM</name>